<proteinExistence type="predicted"/>
<name>A0A972JH55_9FLAO</name>
<comment type="caution">
    <text evidence="1">The sequence shown here is derived from an EMBL/GenBank/DDBJ whole genome shotgun (WGS) entry which is preliminary data.</text>
</comment>
<evidence type="ECO:0000313" key="2">
    <source>
        <dbReference type="Proteomes" id="UP000712080"/>
    </source>
</evidence>
<accession>A0A972JH55</accession>
<evidence type="ECO:0008006" key="3">
    <source>
        <dbReference type="Google" id="ProtNLM"/>
    </source>
</evidence>
<dbReference type="Proteomes" id="UP000712080">
    <property type="component" value="Unassembled WGS sequence"/>
</dbReference>
<dbReference type="AlphaFoldDB" id="A0A972JH55"/>
<evidence type="ECO:0000313" key="1">
    <source>
        <dbReference type="EMBL" id="NMH28886.1"/>
    </source>
</evidence>
<sequence>MNRLLPYAFLFLLFSCGLKNTQEMLRSGDYDNAIDRAAYALSKNKDKKGNQEYIYILEDAYAKAVDRDNRQVQLLGKDANPRNLEELFNTYVQMNNRQEKIRPLLPLHKAQENRDAKFEFSDYSDQIANSKNALSKYLYDNTKALLLTKDKMNYRRAYEDLNYLNQINPNFRDVPQLMQQALQKGTDYVKVVSRNETRIMIPVQLERDLLDFSTYGLNDKWTVYQSNPQPNVEYDFSIGLNFREINISPERVNQTQRTFEKEIKVGQQKKIVRGHVVKDSLGHAVMIDVFKKVKAFVVEYEQYKASQVVAKVDYSDVRTNQLLQTFPVSSEFVFSNRYARYKGDKRAIDKDYLPFLNQRPLPFPTNEQMVYDTGEDLKAKLKDIIIRNKFRN</sequence>
<dbReference type="EMBL" id="JAAMPU010000107">
    <property type="protein sequence ID" value="NMH28886.1"/>
    <property type="molecule type" value="Genomic_DNA"/>
</dbReference>
<dbReference type="RefSeq" id="WP_169527992.1">
    <property type="nucleotide sequence ID" value="NZ_JAAMPU010000107.1"/>
</dbReference>
<keyword evidence="2" id="KW-1185">Reference proteome</keyword>
<organism evidence="1 2">
    <name type="scientific">Flavobacterium silvaticum</name>
    <dbReference type="NCBI Taxonomy" id="1852020"/>
    <lineage>
        <taxon>Bacteria</taxon>
        <taxon>Pseudomonadati</taxon>
        <taxon>Bacteroidota</taxon>
        <taxon>Flavobacteriia</taxon>
        <taxon>Flavobacteriales</taxon>
        <taxon>Flavobacteriaceae</taxon>
        <taxon>Flavobacterium</taxon>
    </lineage>
</organism>
<gene>
    <name evidence="1" type="ORF">G6047_12650</name>
</gene>
<protein>
    <recommendedName>
        <fullName evidence="3">Lipoprotein</fullName>
    </recommendedName>
</protein>
<dbReference type="PROSITE" id="PS51257">
    <property type="entry name" value="PROKAR_LIPOPROTEIN"/>
    <property type="match status" value="1"/>
</dbReference>
<reference evidence="1" key="1">
    <citation type="submission" date="2020-02" db="EMBL/GenBank/DDBJ databases">
        <title>Flavobacterium sp. genome.</title>
        <authorList>
            <person name="Jung H.S."/>
            <person name="Baek J.H."/>
            <person name="Jeon C.O."/>
        </authorList>
    </citation>
    <scope>NUCLEOTIDE SEQUENCE</scope>
    <source>
        <strain evidence="1">SE-s28</strain>
    </source>
</reference>